<comment type="caution">
    <text evidence="2">The sequence shown here is derived from an EMBL/GenBank/DDBJ whole genome shotgun (WGS) entry which is preliminary data.</text>
</comment>
<feature type="region of interest" description="Disordered" evidence="1">
    <location>
        <begin position="1"/>
        <end position="36"/>
    </location>
</feature>
<sequence length="164" mass="17755">MVRDGQTRDQAKKNLIEPFDKPPRLDSGPDPKRSRHGLLFNDTVLARLDQPLTHLAKRSVTAFSSTTAIHIGSQAINSIYIGLQAIPPPSRPSPVTPSRLQALLTRHSNGPQAIPLNAAIWLGLESAIPPNAAATAFSFNTTQQSTSARYYTAVTALSFDTRSN</sequence>
<reference evidence="2" key="1">
    <citation type="submission" date="2023-06" db="EMBL/GenBank/DDBJ databases">
        <title>Genome-scale phylogeny and comparative genomics of the fungal order Sordariales.</title>
        <authorList>
            <consortium name="Lawrence Berkeley National Laboratory"/>
            <person name="Hensen N."/>
            <person name="Bonometti L."/>
            <person name="Westerberg I."/>
            <person name="Brannstrom I.O."/>
            <person name="Guillou S."/>
            <person name="Cros-Aarteil S."/>
            <person name="Calhoun S."/>
            <person name="Haridas S."/>
            <person name="Kuo A."/>
            <person name="Mondo S."/>
            <person name="Pangilinan J."/>
            <person name="Riley R."/>
            <person name="LaButti K."/>
            <person name="Andreopoulos B."/>
            <person name="Lipzen A."/>
            <person name="Chen C."/>
            <person name="Yanf M."/>
            <person name="Daum C."/>
            <person name="Ng V."/>
            <person name="Clum A."/>
            <person name="Steindorff A."/>
            <person name="Ohm R."/>
            <person name="Martin F."/>
            <person name="Silar P."/>
            <person name="Natvig D."/>
            <person name="Lalanne C."/>
            <person name="Gautier V."/>
            <person name="Ament-velasquez S.L."/>
            <person name="Kruys A."/>
            <person name="Hutchinson M.I."/>
            <person name="Powell A.J."/>
            <person name="Barry K."/>
            <person name="Miller A.N."/>
            <person name="Grigoriev I.V."/>
            <person name="Debuchy R."/>
            <person name="Gladieux P."/>
            <person name="Thoren M.H."/>
            <person name="Johannesson H."/>
        </authorList>
    </citation>
    <scope>NUCLEOTIDE SEQUENCE</scope>
    <source>
        <strain evidence="2">SMH2392-1A</strain>
    </source>
</reference>
<protein>
    <submittedName>
        <fullName evidence="2">Uncharacterized protein</fullName>
    </submittedName>
</protein>
<dbReference type="RefSeq" id="XP_060290069.1">
    <property type="nucleotide sequence ID" value="XM_060440569.1"/>
</dbReference>
<dbReference type="AlphaFoldDB" id="A0AA39ZT75"/>
<proteinExistence type="predicted"/>
<gene>
    <name evidence="2" type="ORF">B0T26DRAFT_680930</name>
</gene>
<organism evidence="2 3">
    <name type="scientific">Lasiosphaeria miniovina</name>
    <dbReference type="NCBI Taxonomy" id="1954250"/>
    <lineage>
        <taxon>Eukaryota</taxon>
        <taxon>Fungi</taxon>
        <taxon>Dikarya</taxon>
        <taxon>Ascomycota</taxon>
        <taxon>Pezizomycotina</taxon>
        <taxon>Sordariomycetes</taxon>
        <taxon>Sordariomycetidae</taxon>
        <taxon>Sordariales</taxon>
        <taxon>Lasiosphaeriaceae</taxon>
        <taxon>Lasiosphaeria</taxon>
    </lineage>
</organism>
<evidence type="ECO:0000313" key="3">
    <source>
        <dbReference type="Proteomes" id="UP001172101"/>
    </source>
</evidence>
<dbReference type="GeneID" id="85323839"/>
<feature type="compositionally biased region" description="Basic and acidic residues" evidence="1">
    <location>
        <begin position="1"/>
        <end position="32"/>
    </location>
</feature>
<dbReference type="EMBL" id="JAUIRO010000008">
    <property type="protein sequence ID" value="KAK0703210.1"/>
    <property type="molecule type" value="Genomic_DNA"/>
</dbReference>
<keyword evidence="3" id="KW-1185">Reference proteome</keyword>
<dbReference type="Proteomes" id="UP001172101">
    <property type="component" value="Unassembled WGS sequence"/>
</dbReference>
<accession>A0AA39ZT75</accession>
<name>A0AA39ZT75_9PEZI</name>
<evidence type="ECO:0000256" key="1">
    <source>
        <dbReference type="SAM" id="MobiDB-lite"/>
    </source>
</evidence>
<evidence type="ECO:0000313" key="2">
    <source>
        <dbReference type="EMBL" id="KAK0703210.1"/>
    </source>
</evidence>